<dbReference type="Proteomes" id="UP000282574">
    <property type="component" value="Unassembled WGS sequence"/>
</dbReference>
<evidence type="ECO:0000313" key="2">
    <source>
        <dbReference type="Proteomes" id="UP000282574"/>
    </source>
</evidence>
<protein>
    <recommendedName>
        <fullName evidence="3">Addiction module killer protein</fullName>
    </recommendedName>
</protein>
<accession>A0AB37ULC1</accession>
<dbReference type="NCBIfam" id="TIGR02683">
    <property type="entry name" value="upstrm_HI1419"/>
    <property type="match status" value="1"/>
</dbReference>
<evidence type="ECO:0000313" key="1">
    <source>
        <dbReference type="EMBL" id="RUT12156.1"/>
    </source>
</evidence>
<proteinExistence type="predicted"/>
<keyword evidence="2" id="KW-1185">Reference proteome</keyword>
<evidence type="ECO:0008006" key="3">
    <source>
        <dbReference type="Google" id="ProtNLM"/>
    </source>
</evidence>
<dbReference type="InterPro" id="IPR014056">
    <property type="entry name" value="TypeIITA-like_toxin_pred"/>
</dbReference>
<name>A0AB37ULC1_9CYAN</name>
<reference evidence="1 2" key="1">
    <citation type="journal article" date="2019" name="Genome Biol. Evol.">
        <title>Day and night: Metabolic profiles and evolutionary relationships of six axenic non-marine cyanobacteria.</title>
        <authorList>
            <person name="Will S.E."/>
            <person name="Henke P."/>
            <person name="Boedeker C."/>
            <person name="Huang S."/>
            <person name="Brinkmann H."/>
            <person name="Rohde M."/>
            <person name="Jarek M."/>
            <person name="Friedl T."/>
            <person name="Seufert S."/>
            <person name="Schumacher M."/>
            <person name="Overmann J."/>
            <person name="Neumann-Schaal M."/>
            <person name="Petersen J."/>
        </authorList>
    </citation>
    <scope>NUCLEOTIDE SEQUENCE [LARGE SCALE GENOMIC DNA]</scope>
    <source>
        <strain evidence="1 2">SAG 39.79</strain>
    </source>
</reference>
<comment type="caution">
    <text evidence="1">The sequence shown here is derived from an EMBL/GenBank/DDBJ whole genome shotgun (WGS) entry which is preliminary data.</text>
</comment>
<dbReference type="PIRSF" id="PIRSF028744">
    <property type="entry name" value="Addict_mod_HI1419"/>
    <property type="match status" value="1"/>
</dbReference>
<dbReference type="PANTHER" id="PTHR41791">
    <property type="entry name" value="SSL7039 PROTEIN"/>
    <property type="match status" value="1"/>
</dbReference>
<sequence length="110" mass="12455">MPEASPREIQVYATPDGKYPFIEWLESLRDSNARAKIKARLDRVETANLGDYKAVGKGVCELKIDYGSGYRVYFGQVGTTLILLLCEGDKSTQEKDIPQAIQYWTDYGNR</sequence>
<dbReference type="RefSeq" id="WP_015157430.1">
    <property type="nucleotide sequence ID" value="NZ_JAVKZF010000002.1"/>
</dbReference>
<dbReference type="PANTHER" id="PTHR41791:SF1">
    <property type="entry name" value="SSL7039 PROTEIN"/>
    <property type="match status" value="1"/>
</dbReference>
<gene>
    <name evidence="1" type="ORF">DSM107010_25710</name>
</gene>
<organism evidence="1 2">
    <name type="scientific">Chroococcidiopsis cubana SAG 39.79</name>
    <dbReference type="NCBI Taxonomy" id="388085"/>
    <lineage>
        <taxon>Bacteria</taxon>
        <taxon>Bacillati</taxon>
        <taxon>Cyanobacteriota</taxon>
        <taxon>Cyanophyceae</taxon>
        <taxon>Chroococcidiopsidales</taxon>
        <taxon>Chroococcidiopsidaceae</taxon>
        <taxon>Chroococcidiopsis</taxon>
    </lineage>
</organism>
<dbReference type="EMBL" id="RSCK01000017">
    <property type="protein sequence ID" value="RUT12156.1"/>
    <property type="molecule type" value="Genomic_DNA"/>
</dbReference>
<dbReference type="AlphaFoldDB" id="A0AB37ULC1"/>